<dbReference type="EMBL" id="CP109011">
    <property type="protein sequence ID" value="WUT48382.1"/>
    <property type="molecule type" value="Genomic_DNA"/>
</dbReference>
<accession>A0ABZ1X9U8</accession>
<reference evidence="2" key="1">
    <citation type="submission" date="2022-10" db="EMBL/GenBank/DDBJ databases">
        <title>The complete genomes of actinobacterial strains from the NBC collection.</title>
        <authorList>
            <person name="Joergensen T.S."/>
            <person name="Alvarez Arevalo M."/>
            <person name="Sterndorff E.B."/>
            <person name="Faurdal D."/>
            <person name="Vuksanovic O."/>
            <person name="Mourched A.-S."/>
            <person name="Charusanti P."/>
            <person name="Shaw S."/>
            <person name="Blin K."/>
            <person name="Weber T."/>
        </authorList>
    </citation>
    <scope>NUCLEOTIDE SEQUENCE</scope>
    <source>
        <strain evidence="2">NBC_00686</strain>
    </source>
</reference>
<evidence type="ECO:0000256" key="1">
    <source>
        <dbReference type="SAM" id="MobiDB-lite"/>
    </source>
</evidence>
<keyword evidence="3" id="KW-1185">Reference proteome</keyword>
<sequence length="133" mass="13224">MARSLYAHERLRGSAAAAMWAVLLTVVVTLLGSSALSGGHSLTGGDPVSAAAGQHGEPHADDADPAVASAAIRSQGDATAERHAPLASVQSAPPGAQGGFRPARPPCTADGPPVPQRQAHHHGVRAPPATSGI</sequence>
<evidence type="ECO:0008006" key="4">
    <source>
        <dbReference type="Google" id="ProtNLM"/>
    </source>
</evidence>
<dbReference type="Proteomes" id="UP001432168">
    <property type="component" value="Chromosome"/>
</dbReference>
<evidence type="ECO:0000313" key="3">
    <source>
        <dbReference type="Proteomes" id="UP001432168"/>
    </source>
</evidence>
<organism evidence="2 3">
    <name type="scientific">Streptomyces pseudovenezuelae</name>
    <dbReference type="NCBI Taxonomy" id="67350"/>
    <lineage>
        <taxon>Bacteria</taxon>
        <taxon>Bacillati</taxon>
        <taxon>Actinomycetota</taxon>
        <taxon>Actinomycetes</taxon>
        <taxon>Kitasatosporales</taxon>
        <taxon>Streptomycetaceae</taxon>
        <taxon>Streptomyces</taxon>
        <taxon>Streptomyces aurantiacus group</taxon>
    </lineage>
</organism>
<protein>
    <recommendedName>
        <fullName evidence="4">Secreted protein</fullName>
    </recommendedName>
</protein>
<name>A0ABZ1X9U8_9ACTN</name>
<evidence type="ECO:0000313" key="2">
    <source>
        <dbReference type="EMBL" id="WUT48382.1"/>
    </source>
</evidence>
<proteinExistence type="predicted"/>
<dbReference type="RefSeq" id="WP_329271453.1">
    <property type="nucleotide sequence ID" value="NZ_CP108992.1"/>
</dbReference>
<feature type="region of interest" description="Disordered" evidence="1">
    <location>
        <begin position="36"/>
        <end position="133"/>
    </location>
</feature>
<feature type="compositionally biased region" description="Low complexity" evidence="1">
    <location>
        <begin position="36"/>
        <end position="45"/>
    </location>
</feature>
<gene>
    <name evidence="2" type="ORF">OG929_41400</name>
</gene>